<dbReference type="PANTHER" id="PTHR26392">
    <property type="entry name" value="MITOGEN-ACTIVATED PROTEIN KINASE KINASE KINASE 7-RELATED"/>
    <property type="match status" value="1"/>
</dbReference>
<dbReference type="AlphaFoldDB" id="A0A6J8DEB2"/>
<dbReference type="OrthoDB" id="8927528at2759"/>
<organism evidence="1 2">
    <name type="scientific">Mytilus coruscus</name>
    <name type="common">Sea mussel</name>
    <dbReference type="NCBI Taxonomy" id="42192"/>
    <lineage>
        <taxon>Eukaryota</taxon>
        <taxon>Metazoa</taxon>
        <taxon>Spiralia</taxon>
        <taxon>Lophotrochozoa</taxon>
        <taxon>Mollusca</taxon>
        <taxon>Bivalvia</taxon>
        <taxon>Autobranchia</taxon>
        <taxon>Pteriomorphia</taxon>
        <taxon>Mytilida</taxon>
        <taxon>Mytiloidea</taxon>
        <taxon>Mytilidae</taxon>
        <taxon>Mytilinae</taxon>
        <taxon>Mytilus</taxon>
    </lineage>
</organism>
<dbReference type="PANTHER" id="PTHR26392:SF92">
    <property type="entry name" value="PROTEIN KINASE DOMAIN-CONTAINING PROTEIN"/>
    <property type="match status" value="1"/>
</dbReference>
<dbReference type="Proteomes" id="UP000507470">
    <property type="component" value="Unassembled WGS sequence"/>
</dbReference>
<protein>
    <submittedName>
        <fullName evidence="1">Uncharacterized protein</fullName>
    </submittedName>
</protein>
<sequence>MPCIEPEEVIFLTNKWDLISNTKEDGDDADLQSKTGNQINNILKECWPECNTNRVFKISLKQVEKQIKTPFTMQFEKFRTMLDETMEENKHKRAEYYYRFVQKFAINATIKVSSRNYLHAMSADEQKKTLSRNQEIVRKLPTVLKQKKEEAKKYKEEVIGKLTEKLSGYLRSDIGRNEILNPSGSICLSCVRSSEFSQDVLNRINIGIHRWCKCEYVLVKTKEIESKMKELLSDVESQIHIIEKDITGFTRSIPEVSSTVFTQSACRINLGEYLESLTHPPFVGHLYTSEEKNPEEMYKEWLSSFNDEQIRNSFEKNFGIKYYKVIDRIFEVEIPQTIAGFDITINKLLDEHSDDKKKNRSFTHLNEVVENIYAKMNNFQEAAKI</sequence>
<accession>A0A6J8DEB2</accession>
<proteinExistence type="predicted"/>
<reference evidence="1 2" key="1">
    <citation type="submission" date="2020-06" db="EMBL/GenBank/DDBJ databases">
        <authorList>
            <person name="Li R."/>
            <person name="Bekaert M."/>
        </authorList>
    </citation>
    <scope>NUCLEOTIDE SEQUENCE [LARGE SCALE GENOMIC DNA]</scope>
    <source>
        <strain evidence="2">wild</strain>
    </source>
</reference>
<name>A0A6J8DEB2_MYTCO</name>
<gene>
    <name evidence="1" type="ORF">MCOR_39399</name>
</gene>
<dbReference type="EMBL" id="CACVKT020007130">
    <property type="protein sequence ID" value="CAC5405742.1"/>
    <property type="molecule type" value="Genomic_DNA"/>
</dbReference>
<evidence type="ECO:0000313" key="1">
    <source>
        <dbReference type="EMBL" id="CAC5405742.1"/>
    </source>
</evidence>
<evidence type="ECO:0000313" key="2">
    <source>
        <dbReference type="Proteomes" id="UP000507470"/>
    </source>
</evidence>
<keyword evidence="2" id="KW-1185">Reference proteome</keyword>